<dbReference type="GO" id="GO:0006281">
    <property type="term" value="P:DNA repair"/>
    <property type="evidence" value="ECO:0007669"/>
    <property type="project" value="InterPro"/>
</dbReference>
<dbReference type="RefSeq" id="WP_041504308.1">
    <property type="nucleotide sequence ID" value="NZ_JPIT01000032.1"/>
</dbReference>
<feature type="domain" description="RecJ OB" evidence="8">
    <location>
        <begin position="456"/>
        <end position="566"/>
    </location>
</feature>
<evidence type="ECO:0000259" key="8">
    <source>
        <dbReference type="Pfam" id="PF17768"/>
    </source>
</evidence>
<keyword evidence="12" id="KW-1185">Reference proteome</keyword>
<name>A0A0C3REI1_9PORP</name>
<dbReference type="SUPFAM" id="SSF64182">
    <property type="entry name" value="DHH phosphoesterases"/>
    <property type="match status" value="1"/>
</dbReference>
<evidence type="ECO:0000256" key="3">
    <source>
        <dbReference type="ARBA" id="ARBA00022722"/>
    </source>
</evidence>
<organism evidence="10 12">
    <name type="scientific">Sanguibacteroides justesenii</name>
    <dbReference type="NCBI Taxonomy" id="1547597"/>
    <lineage>
        <taxon>Bacteria</taxon>
        <taxon>Pseudomonadati</taxon>
        <taxon>Bacteroidota</taxon>
        <taxon>Bacteroidia</taxon>
        <taxon>Bacteroidales</taxon>
        <taxon>Porphyromonadaceae</taxon>
        <taxon>Sanguibacteroides</taxon>
    </lineage>
</organism>
<dbReference type="GO" id="GO:0008409">
    <property type="term" value="F:5'-3' exonuclease activity"/>
    <property type="evidence" value="ECO:0007669"/>
    <property type="project" value="InterPro"/>
</dbReference>
<evidence type="ECO:0000313" key="10">
    <source>
        <dbReference type="EMBL" id="KIO44911.1"/>
    </source>
</evidence>
<evidence type="ECO:0000313" key="9">
    <source>
        <dbReference type="EMBL" id="KIO43195.1"/>
    </source>
</evidence>
<dbReference type="GO" id="GO:0003676">
    <property type="term" value="F:nucleic acid binding"/>
    <property type="evidence" value="ECO:0007669"/>
    <property type="project" value="InterPro"/>
</dbReference>
<dbReference type="PANTHER" id="PTHR30255">
    <property type="entry name" value="SINGLE-STRANDED-DNA-SPECIFIC EXONUCLEASE RECJ"/>
    <property type="match status" value="1"/>
</dbReference>
<dbReference type="Pfam" id="PF02272">
    <property type="entry name" value="DHHA1"/>
    <property type="match status" value="1"/>
</dbReference>
<evidence type="ECO:0000313" key="12">
    <source>
        <dbReference type="Proteomes" id="UP000031980"/>
    </source>
</evidence>
<evidence type="ECO:0000256" key="1">
    <source>
        <dbReference type="ARBA" id="ARBA00005915"/>
    </source>
</evidence>
<dbReference type="GO" id="GO:0006310">
    <property type="term" value="P:DNA recombination"/>
    <property type="evidence" value="ECO:0007669"/>
    <property type="project" value="InterPro"/>
</dbReference>
<keyword evidence="3" id="KW-0540">Nuclease</keyword>
<dbReference type="InterPro" id="IPR001667">
    <property type="entry name" value="DDH_dom"/>
</dbReference>
<protein>
    <recommendedName>
        <fullName evidence="2">Single-stranded-DNA-specific exonuclease RecJ</fullName>
    </recommendedName>
</protein>
<dbReference type="Pfam" id="PF01368">
    <property type="entry name" value="DHH"/>
    <property type="match status" value="1"/>
</dbReference>
<comment type="similarity">
    <text evidence="1">Belongs to the RecJ family.</text>
</comment>
<evidence type="ECO:0000256" key="2">
    <source>
        <dbReference type="ARBA" id="ARBA00019841"/>
    </source>
</evidence>
<dbReference type="InterPro" id="IPR041122">
    <property type="entry name" value="RecJ_OB"/>
</dbReference>
<proteinExistence type="inferred from homology"/>
<dbReference type="Proteomes" id="UP000031937">
    <property type="component" value="Unassembled WGS sequence"/>
</dbReference>
<evidence type="ECO:0000256" key="4">
    <source>
        <dbReference type="ARBA" id="ARBA00022801"/>
    </source>
</evidence>
<accession>A0A0C3REI1</accession>
<dbReference type="InterPro" id="IPR003156">
    <property type="entry name" value="DHHA1_dom"/>
</dbReference>
<dbReference type="InterPro" id="IPR051673">
    <property type="entry name" value="SSDNA_exonuclease_RecJ"/>
</dbReference>
<keyword evidence="5" id="KW-0269">Exonuclease</keyword>
<dbReference type="InterPro" id="IPR004610">
    <property type="entry name" value="RecJ"/>
</dbReference>
<evidence type="ECO:0000259" key="6">
    <source>
        <dbReference type="Pfam" id="PF01368"/>
    </source>
</evidence>
<evidence type="ECO:0000256" key="5">
    <source>
        <dbReference type="ARBA" id="ARBA00022839"/>
    </source>
</evidence>
<dbReference type="InterPro" id="IPR038763">
    <property type="entry name" value="DHH_sf"/>
</dbReference>
<evidence type="ECO:0000259" key="7">
    <source>
        <dbReference type="Pfam" id="PF02272"/>
    </source>
</evidence>
<dbReference type="NCBIfam" id="TIGR00644">
    <property type="entry name" value="recJ"/>
    <property type="match status" value="1"/>
</dbReference>
<dbReference type="OrthoDB" id="9809852at2"/>
<comment type="caution">
    <text evidence="10">The sequence shown here is derived from an EMBL/GenBank/DDBJ whole genome shotgun (WGS) entry which is preliminary data.</text>
</comment>
<dbReference type="EMBL" id="JPIU01000038">
    <property type="protein sequence ID" value="KIO44911.1"/>
    <property type="molecule type" value="Genomic_DNA"/>
</dbReference>
<dbReference type="Pfam" id="PF17768">
    <property type="entry name" value="RecJ_OB"/>
    <property type="match status" value="1"/>
</dbReference>
<sequence length="574" mass="64978">MKKRWVVNTPPEWEKIETLSKQLNCSHVIANLLIQRGIETAGEAHAFFNPTLNMLHDPFLMKDMDKAVARLEKAIQTEEKIMIYGDYDVDGTTAVALLYKYLKNKCEKPEYYIPDRYTEGYGVSIRAIDYAAQHGITLMIVTDCGVKAVEKVRYAQTKGVDVIICDHHTPGEQLPEAVAVLDPQRSDCNYPYRWLSGCGVSFKLAQAYSLKHDLPMSELYSLLDLICVSIASDIVPITGENRILAHYGLQQLNERPSLGLNTILKFSGINKPLTINDIVFRIGPKINAAGRVESGNKSVELLIADDAQKAMEVAESINNFNDQRKKLDHNITEEALEYIGQAQYDQSQKATVLFNPNWHKGVIGIVASRLTEYYYRPTVILTESNGLATGSARSVEGFDLYYAISQCSEYLENYGGHKYAAGLTLKLENIEPFRKRFQQIVSETITDEMLIPQINIDAKIKLGDITPELYNMIQKFAPFGPNNNIPVFMTENVTNFIGSKQVGRNNEHLKLVVVDDTRICNDRSGIAFSMGDYFNRISKGEYFDICYTLQENVFMGKIDIQMMIRDIKFKEDNR</sequence>
<keyword evidence="4" id="KW-0378">Hydrolase</keyword>
<dbReference type="PANTHER" id="PTHR30255:SF2">
    <property type="entry name" value="SINGLE-STRANDED-DNA-SPECIFIC EXONUCLEASE RECJ"/>
    <property type="match status" value="1"/>
</dbReference>
<dbReference type="AlphaFoldDB" id="A0A0C3REI1"/>
<dbReference type="Proteomes" id="UP000031980">
    <property type="component" value="Unassembled WGS sequence"/>
</dbReference>
<evidence type="ECO:0000313" key="11">
    <source>
        <dbReference type="Proteomes" id="UP000031937"/>
    </source>
</evidence>
<dbReference type="Gene3D" id="3.90.1640.30">
    <property type="match status" value="1"/>
</dbReference>
<reference evidence="10 12" key="1">
    <citation type="submission" date="2014-07" db="EMBL/GenBank/DDBJ databases">
        <title>Porphyromonadaceae bacterium OUH 308042 = ATCC BAA-2681 = DSM 28342 draft genome.</title>
        <authorList>
            <person name="Sydenham T.V."/>
            <person name="Hasman H."/>
            <person name="Justensen U.S."/>
        </authorList>
    </citation>
    <scope>NUCLEOTIDE SEQUENCE [LARGE SCALE GENOMIC DNA]</scope>
    <source>
        <strain evidence="10 12">OUH 308042</strain>
    </source>
</reference>
<dbReference type="EMBL" id="JPIT01000032">
    <property type="protein sequence ID" value="KIO43195.1"/>
    <property type="molecule type" value="Genomic_DNA"/>
</dbReference>
<reference evidence="9 11" key="2">
    <citation type="submission" date="2014-07" db="EMBL/GenBank/DDBJ databases">
        <title>Porphyromonadaceae bacterium OUH 334697 = ATCC BAA-2682 = DSM 28341 draft genome.</title>
        <authorList>
            <person name="Sydenham T.V."/>
            <person name="Hasman H."/>
            <person name="Justesen U.S."/>
        </authorList>
    </citation>
    <scope>NUCLEOTIDE SEQUENCE [LARGE SCALE GENOMIC DNA]</scope>
    <source>
        <strain evidence="9 11">OUH 334697</strain>
    </source>
</reference>
<dbReference type="Gene3D" id="3.10.310.30">
    <property type="match status" value="1"/>
</dbReference>
<feature type="domain" description="DDH" evidence="6">
    <location>
        <begin position="80"/>
        <end position="227"/>
    </location>
</feature>
<gene>
    <name evidence="10" type="ORF">BA92_07785</name>
    <name evidence="9" type="ORF">IE90_13385</name>
</gene>
<feature type="domain" description="DHHA1" evidence="7">
    <location>
        <begin position="349"/>
        <end position="443"/>
    </location>
</feature>